<feature type="domain" description="Gamma-glutamylcyclotransferase AIG2-like" evidence="4">
    <location>
        <begin position="29"/>
        <end position="133"/>
    </location>
</feature>
<dbReference type="InterPro" id="IPR036568">
    <property type="entry name" value="GGCT-like_sf"/>
</dbReference>
<dbReference type="PANTHER" id="PTHR31544:SF2">
    <property type="entry name" value="AIG2-LIKE PROTEIN D"/>
    <property type="match status" value="1"/>
</dbReference>
<dbReference type="InterPro" id="IPR013024">
    <property type="entry name" value="GGCT-like"/>
</dbReference>
<evidence type="ECO:0000313" key="5">
    <source>
        <dbReference type="EMBL" id="GAA4638208.1"/>
    </source>
</evidence>
<dbReference type="PANTHER" id="PTHR31544">
    <property type="entry name" value="AIG2-LIKE PROTEIN D"/>
    <property type="match status" value="1"/>
</dbReference>
<keyword evidence="6" id="KW-1185">Reference proteome</keyword>
<evidence type="ECO:0000259" key="4">
    <source>
        <dbReference type="Pfam" id="PF06094"/>
    </source>
</evidence>
<organism evidence="5 6">
    <name type="scientific">Actinoallomurus vinaceus</name>
    <dbReference type="NCBI Taxonomy" id="1080074"/>
    <lineage>
        <taxon>Bacteria</taxon>
        <taxon>Bacillati</taxon>
        <taxon>Actinomycetota</taxon>
        <taxon>Actinomycetes</taxon>
        <taxon>Streptosporangiales</taxon>
        <taxon>Thermomonosporaceae</taxon>
        <taxon>Actinoallomurus</taxon>
    </lineage>
</organism>
<gene>
    <name evidence="5" type="ORF">GCM10023196_095030</name>
</gene>
<keyword evidence="1" id="KW-0808">Transferase</keyword>
<dbReference type="EMBL" id="BAABHK010000021">
    <property type="protein sequence ID" value="GAA4638208.1"/>
    <property type="molecule type" value="Genomic_DNA"/>
</dbReference>
<feature type="region of interest" description="Disordered" evidence="3">
    <location>
        <begin position="1"/>
        <end position="21"/>
    </location>
</feature>
<accession>A0ABP8UTI9</accession>
<proteinExistence type="predicted"/>
<evidence type="ECO:0000256" key="2">
    <source>
        <dbReference type="ARBA" id="ARBA00030602"/>
    </source>
</evidence>
<evidence type="ECO:0000256" key="1">
    <source>
        <dbReference type="ARBA" id="ARBA00022679"/>
    </source>
</evidence>
<dbReference type="InterPro" id="IPR009288">
    <property type="entry name" value="AIG2-like_dom"/>
</dbReference>
<feature type="compositionally biased region" description="Polar residues" evidence="3">
    <location>
        <begin position="1"/>
        <end position="16"/>
    </location>
</feature>
<dbReference type="CDD" id="cd06661">
    <property type="entry name" value="GGCT_like"/>
    <property type="match status" value="1"/>
</dbReference>
<sequence length="163" mass="18214">MPHTGTHSPQPTSPTSGPKDRLSVDPEALFVYGSLQFPDVLFALIDRVPDHEPVAAEGWRVAALPERVYPGLVPGDGIARGFLLTGLSAEEWRVLDAFEDPVYDLTRIALLDGRHGWGYVCNPGAEVEAHDWSAEDFQTRDLPTYVERCAAWRRRYEQRKQAG</sequence>
<comment type="caution">
    <text evidence="5">The sequence shown here is derived from an EMBL/GenBank/DDBJ whole genome shotgun (WGS) entry which is preliminary data.</text>
</comment>
<dbReference type="Gene3D" id="3.10.490.10">
    <property type="entry name" value="Gamma-glutamyl cyclotransferase-like"/>
    <property type="match status" value="1"/>
</dbReference>
<evidence type="ECO:0000256" key="3">
    <source>
        <dbReference type="SAM" id="MobiDB-lite"/>
    </source>
</evidence>
<name>A0ABP8UTI9_9ACTN</name>
<reference evidence="6" key="1">
    <citation type="journal article" date="2019" name="Int. J. Syst. Evol. Microbiol.">
        <title>The Global Catalogue of Microorganisms (GCM) 10K type strain sequencing project: providing services to taxonomists for standard genome sequencing and annotation.</title>
        <authorList>
            <consortium name="The Broad Institute Genomics Platform"/>
            <consortium name="The Broad Institute Genome Sequencing Center for Infectious Disease"/>
            <person name="Wu L."/>
            <person name="Ma J."/>
        </authorList>
    </citation>
    <scope>NUCLEOTIDE SEQUENCE [LARGE SCALE GENOMIC DNA]</scope>
    <source>
        <strain evidence="6">JCM 17939</strain>
    </source>
</reference>
<dbReference type="Pfam" id="PF06094">
    <property type="entry name" value="GGACT"/>
    <property type="match status" value="1"/>
</dbReference>
<dbReference type="SUPFAM" id="SSF110857">
    <property type="entry name" value="Gamma-glutamyl cyclotransferase-like"/>
    <property type="match status" value="1"/>
</dbReference>
<dbReference type="Proteomes" id="UP001501442">
    <property type="component" value="Unassembled WGS sequence"/>
</dbReference>
<protein>
    <recommendedName>
        <fullName evidence="2">Putative gamma-glutamylcyclotransferase</fullName>
    </recommendedName>
</protein>
<evidence type="ECO:0000313" key="6">
    <source>
        <dbReference type="Proteomes" id="UP001501442"/>
    </source>
</evidence>
<dbReference type="InterPro" id="IPR045038">
    <property type="entry name" value="AIG2-like"/>
</dbReference>